<dbReference type="RefSeq" id="WP_175105909.1">
    <property type="nucleotide sequence ID" value="NZ_CADIKM010000016.1"/>
</dbReference>
<dbReference type="PANTHER" id="PTHR36503">
    <property type="entry name" value="BLR2520 PROTEIN"/>
    <property type="match status" value="1"/>
</dbReference>
<proteinExistence type="predicted"/>
<reference evidence="2 3" key="1">
    <citation type="submission" date="2020-04" db="EMBL/GenBank/DDBJ databases">
        <authorList>
            <person name="De Canck E."/>
        </authorList>
    </citation>
    <scope>NUCLEOTIDE SEQUENCE [LARGE SCALE GENOMIC DNA]</scope>
    <source>
        <strain evidence="2 3">LMG 28138</strain>
    </source>
</reference>
<evidence type="ECO:0000259" key="1">
    <source>
        <dbReference type="PROSITE" id="PS51819"/>
    </source>
</evidence>
<dbReference type="InterPro" id="IPR029068">
    <property type="entry name" value="Glyas_Bleomycin-R_OHBP_Dase"/>
</dbReference>
<dbReference type="PANTHER" id="PTHR36503:SF3">
    <property type="entry name" value="BLR0126 PROTEIN"/>
    <property type="match status" value="1"/>
</dbReference>
<dbReference type="InterPro" id="IPR004360">
    <property type="entry name" value="Glyas_Fos-R_dOase_dom"/>
</dbReference>
<dbReference type="InterPro" id="IPR037523">
    <property type="entry name" value="VOC_core"/>
</dbReference>
<protein>
    <recommendedName>
        <fullName evidence="1">VOC domain-containing protein</fullName>
    </recommendedName>
</protein>
<sequence length="127" mass="14040">MNTSAGEEQQVRIEALSAITLAVRDMRTSVRFYEALGFEVRHGGASEDFTSLECGPSFLNLIAQTHERIEGWGRFIVHVSDVDQIYKKALDAGLTPSHAPSDAPWGERYFHISDPDGHELSVARPLG</sequence>
<evidence type="ECO:0000313" key="2">
    <source>
        <dbReference type="EMBL" id="CAB3792707.1"/>
    </source>
</evidence>
<evidence type="ECO:0000313" key="3">
    <source>
        <dbReference type="Proteomes" id="UP000494115"/>
    </source>
</evidence>
<dbReference type="EMBL" id="CADIKM010000016">
    <property type="protein sequence ID" value="CAB3792707.1"/>
    <property type="molecule type" value="Genomic_DNA"/>
</dbReference>
<accession>A0A6S7BIT2</accession>
<dbReference type="Pfam" id="PF00903">
    <property type="entry name" value="Glyoxalase"/>
    <property type="match status" value="1"/>
</dbReference>
<name>A0A6S7BIT2_9BURK</name>
<dbReference type="PROSITE" id="PS51819">
    <property type="entry name" value="VOC"/>
    <property type="match status" value="1"/>
</dbReference>
<dbReference type="SUPFAM" id="SSF54593">
    <property type="entry name" value="Glyoxalase/Bleomycin resistance protein/Dihydroxybiphenyl dioxygenase"/>
    <property type="match status" value="1"/>
</dbReference>
<dbReference type="AlphaFoldDB" id="A0A6S7BIT2"/>
<dbReference type="Proteomes" id="UP000494115">
    <property type="component" value="Unassembled WGS sequence"/>
</dbReference>
<feature type="domain" description="VOC" evidence="1">
    <location>
        <begin position="15"/>
        <end position="125"/>
    </location>
</feature>
<dbReference type="Gene3D" id="3.10.180.10">
    <property type="entry name" value="2,3-Dihydroxybiphenyl 1,2-Dioxygenase, domain 1"/>
    <property type="match status" value="1"/>
</dbReference>
<keyword evidence="3" id="KW-1185">Reference proteome</keyword>
<organism evidence="2 3">
    <name type="scientific">Pararobbsia alpina</name>
    <dbReference type="NCBI Taxonomy" id="621374"/>
    <lineage>
        <taxon>Bacteria</taxon>
        <taxon>Pseudomonadati</taxon>
        <taxon>Pseudomonadota</taxon>
        <taxon>Betaproteobacteria</taxon>
        <taxon>Burkholderiales</taxon>
        <taxon>Burkholderiaceae</taxon>
        <taxon>Pararobbsia</taxon>
    </lineage>
</organism>
<gene>
    <name evidence="2" type="ORF">LMG28138_03381</name>
</gene>